<proteinExistence type="predicted"/>
<organism evidence="1 2">
    <name type="scientific">Nocardia jiangxiensis</name>
    <dbReference type="NCBI Taxonomy" id="282685"/>
    <lineage>
        <taxon>Bacteria</taxon>
        <taxon>Bacillati</taxon>
        <taxon>Actinomycetota</taxon>
        <taxon>Actinomycetes</taxon>
        <taxon>Mycobacteriales</taxon>
        <taxon>Nocardiaceae</taxon>
        <taxon>Nocardia</taxon>
    </lineage>
</organism>
<dbReference type="Proteomes" id="UP001601992">
    <property type="component" value="Unassembled WGS sequence"/>
</dbReference>
<name>A0ABW6S7J1_9NOCA</name>
<comment type="caution">
    <text evidence="1">The sequence shown here is derived from an EMBL/GenBank/DDBJ whole genome shotgun (WGS) entry which is preliminary data.</text>
</comment>
<evidence type="ECO:0000313" key="1">
    <source>
        <dbReference type="EMBL" id="MFF3571415.1"/>
    </source>
</evidence>
<evidence type="ECO:0008006" key="3">
    <source>
        <dbReference type="Google" id="ProtNLM"/>
    </source>
</evidence>
<dbReference type="EMBL" id="JBIAQY010000010">
    <property type="protein sequence ID" value="MFF3571415.1"/>
    <property type="molecule type" value="Genomic_DNA"/>
</dbReference>
<protein>
    <recommendedName>
        <fullName evidence="3">HNH endonuclease</fullName>
    </recommendedName>
</protein>
<sequence>MSDPQGQYADAELSDSVFAYAYQQDTEEGDNAKLRRAFELGLPLILFRKIRPSLYMPIYPVYVVADDRKNRRFLIALDEEIRMFDNPFDLKPDERRYAERTTKQRLHQPEFRSRVLTAYKYQCAVCNLKRSKLLDAAHIIADGQPNSVHRQRLDAMQDSPCRI</sequence>
<keyword evidence="2" id="KW-1185">Reference proteome</keyword>
<reference evidence="1 2" key="1">
    <citation type="submission" date="2024-10" db="EMBL/GenBank/DDBJ databases">
        <title>The Natural Products Discovery Center: Release of the First 8490 Sequenced Strains for Exploring Actinobacteria Biosynthetic Diversity.</title>
        <authorList>
            <person name="Kalkreuter E."/>
            <person name="Kautsar S.A."/>
            <person name="Yang D."/>
            <person name="Bader C.D."/>
            <person name="Teijaro C.N."/>
            <person name="Fluegel L."/>
            <person name="Davis C.M."/>
            <person name="Simpson J.R."/>
            <person name="Lauterbach L."/>
            <person name="Steele A.D."/>
            <person name="Gui C."/>
            <person name="Meng S."/>
            <person name="Li G."/>
            <person name="Viehrig K."/>
            <person name="Ye F."/>
            <person name="Su P."/>
            <person name="Kiefer A.F."/>
            <person name="Nichols A."/>
            <person name="Cepeda A.J."/>
            <person name="Yan W."/>
            <person name="Fan B."/>
            <person name="Jiang Y."/>
            <person name="Adhikari A."/>
            <person name="Zheng C.-J."/>
            <person name="Schuster L."/>
            <person name="Cowan T.M."/>
            <person name="Smanski M.J."/>
            <person name="Chevrette M.G."/>
            <person name="De Carvalho L.P.S."/>
            <person name="Shen B."/>
        </authorList>
    </citation>
    <scope>NUCLEOTIDE SEQUENCE [LARGE SCALE GENOMIC DNA]</scope>
    <source>
        <strain evidence="1 2">NPDC002593</strain>
    </source>
</reference>
<evidence type="ECO:0000313" key="2">
    <source>
        <dbReference type="Proteomes" id="UP001601992"/>
    </source>
</evidence>
<gene>
    <name evidence="1" type="ORF">ACFYXQ_26910</name>
</gene>
<accession>A0ABW6S7J1</accession>
<dbReference type="RefSeq" id="WP_245567965.1">
    <property type="nucleotide sequence ID" value="NZ_JBIAQY010000010.1"/>
</dbReference>